<dbReference type="GeneID" id="36290055"/>
<reference evidence="15" key="1">
    <citation type="submission" date="2016-03" db="EMBL/GenBank/DDBJ databases">
        <title>Updated assembly of Pseudogymnoascus destructans, the fungus causing white-nose syndrome of bats.</title>
        <authorList>
            <person name="Palmer J.M."/>
            <person name="Drees K.P."/>
            <person name="Foster J.T."/>
            <person name="Lindner D.L."/>
        </authorList>
    </citation>
    <scope>NUCLEOTIDE SEQUENCE [LARGE SCALE GENOMIC DNA]</scope>
    <source>
        <strain evidence="15">20631-21</strain>
    </source>
</reference>
<dbReference type="PANTHER" id="PTHR23077">
    <property type="entry name" value="AAA-FAMILY ATPASE"/>
    <property type="match status" value="1"/>
</dbReference>
<evidence type="ECO:0000256" key="12">
    <source>
        <dbReference type="ARBA" id="ARBA00048778"/>
    </source>
</evidence>
<dbReference type="Proteomes" id="UP000077154">
    <property type="component" value="Unassembled WGS sequence"/>
</dbReference>
<dbReference type="InterPro" id="IPR003593">
    <property type="entry name" value="AAA+_ATPase"/>
</dbReference>
<feature type="region of interest" description="Disordered" evidence="13">
    <location>
        <begin position="1237"/>
        <end position="1257"/>
    </location>
</feature>
<dbReference type="SMART" id="SM00382">
    <property type="entry name" value="AAA"/>
    <property type="match status" value="2"/>
</dbReference>
<feature type="domain" description="AAA+ ATPase" evidence="14">
    <location>
        <begin position="572"/>
        <end position="723"/>
    </location>
</feature>
<keyword evidence="5" id="KW-0547">Nucleotide-binding</keyword>
<dbReference type="Pfam" id="PF09262">
    <property type="entry name" value="PEX-1N"/>
    <property type="match status" value="1"/>
</dbReference>
<dbReference type="EMBL" id="KV441402">
    <property type="protein sequence ID" value="OAF56917.1"/>
    <property type="molecule type" value="Genomic_DNA"/>
</dbReference>
<dbReference type="VEuPathDB" id="FungiDB:GMDG_04126"/>
<feature type="region of interest" description="Disordered" evidence="13">
    <location>
        <begin position="232"/>
        <end position="279"/>
    </location>
</feature>
<dbReference type="GO" id="GO:0016558">
    <property type="term" value="P:protein import into peroxisome matrix"/>
    <property type="evidence" value="ECO:0007669"/>
    <property type="project" value="TreeGrafter"/>
</dbReference>
<dbReference type="CDD" id="cd19526">
    <property type="entry name" value="RecA-like_PEX1_r2"/>
    <property type="match status" value="1"/>
</dbReference>
<dbReference type="PANTHER" id="PTHR23077:SF12">
    <property type="entry name" value="PEROXISOMAL ATPASE PEX1"/>
    <property type="match status" value="1"/>
</dbReference>
<evidence type="ECO:0000256" key="2">
    <source>
        <dbReference type="ARBA" id="ARBA00006914"/>
    </source>
</evidence>
<dbReference type="InterPro" id="IPR003960">
    <property type="entry name" value="ATPase_AAA_CS"/>
</dbReference>
<dbReference type="GO" id="GO:0005829">
    <property type="term" value="C:cytosol"/>
    <property type="evidence" value="ECO:0007669"/>
    <property type="project" value="TreeGrafter"/>
</dbReference>
<keyword evidence="8" id="KW-0653">Protein transport</keyword>
<dbReference type="GO" id="GO:0016887">
    <property type="term" value="F:ATP hydrolysis activity"/>
    <property type="evidence" value="ECO:0007669"/>
    <property type="project" value="InterPro"/>
</dbReference>
<dbReference type="InterPro" id="IPR029067">
    <property type="entry name" value="CDC48_domain_2-like_sf"/>
</dbReference>
<feature type="region of interest" description="Disordered" evidence="13">
    <location>
        <begin position="1177"/>
        <end position="1199"/>
    </location>
</feature>
<dbReference type="SUPFAM" id="SSF54585">
    <property type="entry name" value="Cdc48 domain 2-like"/>
    <property type="match status" value="1"/>
</dbReference>
<comment type="similarity">
    <text evidence="2">Belongs to the AAA ATPase family.</text>
</comment>
<feature type="compositionally biased region" description="Low complexity" evidence="13">
    <location>
        <begin position="340"/>
        <end position="353"/>
    </location>
</feature>
<dbReference type="Pfam" id="PF00004">
    <property type="entry name" value="AAA"/>
    <property type="match status" value="2"/>
</dbReference>
<dbReference type="eggNOG" id="KOG0735">
    <property type="taxonomic scope" value="Eukaryota"/>
</dbReference>
<dbReference type="OrthoDB" id="2187at2759"/>
<keyword evidence="3" id="KW-0813">Transport</keyword>
<comment type="subcellular location">
    <subcellularLocation>
        <location evidence="1">Membrane</location>
    </subcellularLocation>
</comment>
<evidence type="ECO:0000313" key="15">
    <source>
        <dbReference type="EMBL" id="OAF56917.1"/>
    </source>
</evidence>
<dbReference type="Gene3D" id="2.40.40.20">
    <property type="match status" value="1"/>
</dbReference>
<evidence type="ECO:0000256" key="10">
    <source>
        <dbReference type="ARBA" id="ARBA00032509"/>
    </source>
</evidence>
<dbReference type="Pfam" id="PF17862">
    <property type="entry name" value="AAA_lid_3"/>
    <property type="match status" value="1"/>
</dbReference>
<sequence length="1257" mass="134823">MAPKRGSGQAVPAELSLVHLKNCLVNLPSSLESLLVNTNTVAQNVIVELSYKEMPPPSATGDKAEPTQKSIYVGWTGMPSRRKLAPIVSKDGISGTRGNASGREQEIPLVEIDATFGQTLGLSDGQKVTASLHLDPPLSHTVNIEPLTSADWEIIELHATFLELNFLSQIRALPNPTYVSANGQSTKPQALTVHLSPNSTANIIVTGLTPALPSTSPFAKIAPDAEVFVAPKARTSTRATSRENRSSAGASRRSAGGRSGASTARQKAEREAEARPSILFRGLDRSQCDDWFQEDEKQSPQSLTVWVDSEVIQGKNLRGVSYVCVTVIKPAGLDAPVDPQKQQQDAEAAGEAGKPTHKVVAKLAEWDDPPDSRHIALSSTLCASLGCAGFVGGLVKIEPAPQQMPLPQHIRRESGSEQNSSTQKLMIYPFISPNTKRSDGIRFGGESKAEREEAAKRILNAYGRLVPGGGLLDGPLTDGLVLPPHTDLTRSSSWEGGLIRFDPSVQPGEAGSQPWGWIIGSGRKFSIDIQNPIPQPGSLSGSDAIGESLSAEAPQLVGIDALQSQLQSHLTHLSGVLLTGGLGAGKSSVAQLLAHKLQAENLFHTTYFPCRKLVTDETRVATIKETLTRVFMDAGWGARLGGQSLVILDDLDRLCPAETELEVGSENGRSKQISEIICSIVKQYCGQNTGVVLLATAQAKESLNNVIVGGHVVREILSLKAPDKEARRRVMEMVVNQNVVDNTKDCDDDANTGSRPPTADGETDEEDAGGWMAVASSSKKSGLASENTEGFVLGREVDFLDLAGQTDGYMPGDLVLLVSRARNDALIRSVSETSSTIQLGKVDFQSALKGFTPASLRNVTLQTSTTTFDSIGGLHETRKILLETLQYPTTYAPIFAQCPLRLRSGLLLYGYPGCGKTMLASAVAGECGLNFISVKGPEILNKYIGASEKSVRDLFDRAEAARPCVLFFDEFDSIAPKRGHDSTGVTDRVVNQLLTQMDGAEGLSGVYVLAATSRPDLIDPALLRPGRLDKSLICDLPTYDDRIDILRALGKKLKLSNEVIDGPEGGLREIAHRTEGYSGADLQALVSNAQLEAIHDVLGDQDHTTPSKANNKRGAKTGVSPTSAKSFIQFRYGEAENEAEVEARATAGLNRSKALAEQAAITAKLVALKLAKKKQKLAQRGNLGKDKADGEPEEKEHKEVTIGWKHIVKALEGTRASISKDERRRLEKIYREFVVGRNGEMPNGQGPTEVGGRSSLM</sequence>
<keyword evidence="7" id="KW-0067">ATP-binding</keyword>
<evidence type="ECO:0000256" key="6">
    <source>
        <dbReference type="ARBA" id="ARBA00022801"/>
    </source>
</evidence>
<feature type="region of interest" description="Disordered" evidence="13">
    <location>
        <begin position="742"/>
        <end position="769"/>
    </location>
</feature>
<dbReference type="RefSeq" id="XP_024322208.1">
    <property type="nucleotide sequence ID" value="XM_024470585.1"/>
</dbReference>
<dbReference type="AlphaFoldDB" id="A0A177A484"/>
<evidence type="ECO:0000256" key="1">
    <source>
        <dbReference type="ARBA" id="ARBA00004370"/>
    </source>
</evidence>
<feature type="region of interest" description="Disordered" evidence="13">
    <location>
        <begin position="336"/>
        <end position="355"/>
    </location>
</feature>
<keyword evidence="9" id="KW-0472">Membrane</keyword>
<dbReference type="GO" id="GO:0005778">
    <property type="term" value="C:peroxisomal membrane"/>
    <property type="evidence" value="ECO:0007669"/>
    <property type="project" value="TreeGrafter"/>
</dbReference>
<proteinExistence type="inferred from homology"/>
<dbReference type="FunFam" id="3.10.330.10:FF:000011">
    <property type="entry name" value="Peroxisome biogenesis protein peroxin 1"/>
    <property type="match status" value="1"/>
</dbReference>
<feature type="compositionally biased region" description="Low complexity" evidence="13">
    <location>
        <begin position="246"/>
        <end position="265"/>
    </location>
</feature>
<accession>A0A177A484</accession>
<dbReference type="InterPro" id="IPR003959">
    <property type="entry name" value="ATPase_AAA_core"/>
</dbReference>
<dbReference type="InterPro" id="IPR041569">
    <property type="entry name" value="AAA_lid_3"/>
</dbReference>
<evidence type="ECO:0000256" key="7">
    <source>
        <dbReference type="ARBA" id="ARBA00022840"/>
    </source>
</evidence>
<evidence type="ECO:0000256" key="5">
    <source>
        <dbReference type="ARBA" id="ARBA00022741"/>
    </source>
</evidence>
<evidence type="ECO:0000259" key="14">
    <source>
        <dbReference type="SMART" id="SM00382"/>
    </source>
</evidence>
<evidence type="ECO:0000256" key="3">
    <source>
        <dbReference type="ARBA" id="ARBA00022448"/>
    </source>
</evidence>
<protein>
    <recommendedName>
        <fullName evidence="11">Peroxisomal ATPase PEX1</fullName>
    </recommendedName>
    <alternativeName>
        <fullName evidence="10">Peroxin-1</fullName>
    </alternativeName>
</protein>
<dbReference type="SUPFAM" id="SSF50692">
    <property type="entry name" value="ADC-like"/>
    <property type="match status" value="1"/>
</dbReference>
<dbReference type="SUPFAM" id="SSF52540">
    <property type="entry name" value="P-loop containing nucleoside triphosphate hydrolases"/>
    <property type="match status" value="2"/>
</dbReference>
<dbReference type="Gene3D" id="1.10.8.60">
    <property type="match status" value="2"/>
</dbReference>
<dbReference type="InterPro" id="IPR015342">
    <property type="entry name" value="PEX1-N_C-lobe"/>
</dbReference>
<evidence type="ECO:0000256" key="4">
    <source>
        <dbReference type="ARBA" id="ARBA00022593"/>
    </source>
</evidence>
<evidence type="ECO:0000256" key="11">
    <source>
        <dbReference type="ARBA" id="ARBA00034532"/>
    </source>
</evidence>
<gene>
    <name evidence="15" type="primary">PEX1</name>
    <name evidence="15" type="ORF">VC83_07005</name>
</gene>
<organism evidence="15">
    <name type="scientific">Pseudogymnoascus destructans</name>
    <dbReference type="NCBI Taxonomy" id="655981"/>
    <lineage>
        <taxon>Eukaryota</taxon>
        <taxon>Fungi</taxon>
        <taxon>Dikarya</taxon>
        <taxon>Ascomycota</taxon>
        <taxon>Pezizomycotina</taxon>
        <taxon>Leotiomycetes</taxon>
        <taxon>Thelebolales</taxon>
        <taxon>Thelebolaceae</taxon>
        <taxon>Pseudogymnoascus</taxon>
    </lineage>
</organism>
<comment type="catalytic activity">
    <reaction evidence="12">
        <text>ATP + H2O = ADP + phosphate + H(+)</text>
        <dbReference type="Rhea" id="RHEA:13065"/>
        <dbReference type="ChEBI" id="CHEBI:15377"/>
        <dbReference type="ChEBI" id="CHEBI:15378"/>
        <dbReference type="ChEBI" id="CHEBI:30616"/>
        <dbReference type="ChEBI" id="CHEBI:43474"/>
        <dbReference type="ChEBI" id="CHEBI:456216"/>
    </reaction>
    <physiologicalReaction direction="left-to-right" evidence="12">
        <dbReference type="Rhea" id="RHEA:13066"/>
    </physiologicalReaction>
</comment>
<keyword evidence="4" id="KW-0962">Peroxisome biogenesis</keyword>
<dbReference type="FunFam" id="3.40.50.300:FF:000149">
    <property type="entry name" value="Nuclear valosin-containing protein-like"/>
    <property type="match status" value="1"/>
</dbReference>
<name>A0A177A484_9PEZI</name>
<evidence type="ECO:0000256" key="9">
    <source>
        <dbReference type="ARBA" id="ARBA00023136"/>
    </source>
</evidence>
<evidence type="ECO:0000256" key="8">
    <source>
        <dbReference type="ARBA" id="ARBA00022927"/>
    </source>
</evidence>
<dbReference type="Gene3D" id="3.10.330.10">
    <property type="match status" value="1"/>
</dbReference>
<dbReference type="FunFam" id="3.40.50.300:FF:001529">
    <property type="entry name" value="Peroxisome biosynthesis protein-like protein (PAS1/Peroxin-1)"/>
    <property type="match status" value="1"/>
</dbReference>
<dbReference type="InterPro" id="IPR050168">
    <property type="entry name" value="AAA_ATPase_domain"/>
</dbReference>
<keyword evidence="6" id="KW-0378">Hydrolase</keyword>
<feature type="domain" description="AAA+ ATPase" evidence="14">
    <location>
        <begin position="902"/>
        <end position="1038"/>
    </location>
</feature>
<dbReference type="InterPro" id="IPR027417">
    <property type="entry name" value="P-loop_NTPase"/>
</dbReference>
<dbReference type="Gene3D" id="3.40.50.300">
    <property type="entry name" value="P-loop containing nucleotide triphosphate hydrolases"/>
    <property type="match status" value="2"/>
</dbReference>
<evidence type="ECO:0000256" key="13">
    <source>
        <dbReference type="SAM" id="MobiDB-lite"/>
    </source>
</evidence>
<feature type="compositionally biased region" description="Basic and acidic residues" evidence="13">
    <location>
        <begin position="1183"/>
        <end position="1199"/>
    </location>
</feature>
<dbReference type="GO" id="GO:0005524">
    <property type="term" value="F:ATP binding"/>
    <property type="evidence" value="ECO:0007669"/>
    <property type="project" value="UniProtKB-KW"/>
</dbReference>
<dbReference type="InterPro" id="IPR009010">
    <property type="entry name" value="Asp_de-COase-like_dom_sf"/>
</dbReference>
<feature type="region of interest" description="Disordered" evidence="13">
    <location>
        <begin position="1100"/>
        <end position="1120"/>
    </location>
</feature>
<dbReference type="PROSITE" id="PS00674">
    <property type="entry name" value="AAA"/>
    <property type="match status" value="1"/>
</dbReference>